<dbReference type="InterPro" id="IPR009003">
    <property type="entry name" value="Peptidase_S1_PA"/>
</dbReference>
<dbReference type="PANTHER" id="PTHR14389">
    <property type="entry name" value="SI:CH1073-475A24.1"/>
    <property type="match status" value="1"/>
</dbReference>
<reference evidence="3" key="1">
    <citation type="submission" date="2025-08" db="UniProtKB">
        <authorList>
            <consortium name="RefSeq"/>
        </authorList>
    </citation>
    <scope>IDENTIFICATION</scope>
    <source>
        <tissue evidence="3">Whole sample</tissue>
    </source>
</reference>
<feature type="compositionally biased region" description="Polar residues" evidence="1">
    <location>
        <begin position="1"/>
        <end position="14"/>
    </location>
</feature>
<dbReference type="RefSeq" id="XP_022315194.1">
    <property type="nucleotide sequence ID" value="XM_022459486.1"/>
</dbReference>
<sequence>MCDQASWLTDGNSPNDDDNNQNEMLDVDKDPGEGLNTYDDGYFENEGSDLHYPRRQLKSIDEVDLDEEDEEYNVFGSLDSGISTGIQMFKMDDLDIYSIDDYPEDNYDYYQDEMYDQYNELADDYYLQYDDKYYQDEMGDYDIYSIDDYPEDDYDYYQDEMYDQYNELADDYYLQYDDEYYQDEMGDYDIYSIDDYPEDDYDYYQDEMYDQYDELADDYYLQYDDEYYQDEMDDYYIYSIDDYPEDDYDYYQDEMYDQYNELADDYYLQYDDEYYQDEMDDYYIYSIDDYPEDDYDYYQDEMYDQYNELADDYYLQYDDEYYQDEMDDYYMYSIDDYPEDDYDYYQDEMYDQYNELADDYYLQYDDEYYQDEMDDYYIYSIDDYPEDDYDYYQDEMYDQYNELADDYYLQYDDEYYQDEMDDYYMYSIDDYPEDDYDYYQDEMYDQYSELADDYYLQYDDEYYQDEMDDYYMYSIDDYPEDDYDYYQDEMYDQYNELADDYYLQYDDEYYQDEMYDQYNELADDYYLQYDDEYYQDEMDDYYMYSIDDYPEDDYDYYQDEMYDQYDELADDYYLQYDDEYYQDEMDDHDIYSIDDYPEDDYDYYQDEMYDQDDDLADDYYLQYDDEYYQDEMDDHDIYSIDDYPEDDYDYYQDEMYDQDDDSADDYYLQYDDEYYQDEMDDHDIYSIDDYPEDDYDYYQDEMYDQDDESADDYYLQYDDEYYQDEMDDHDIYSIDDYPEDDYDYYQDEMYDQDDESADDYYLQYDDEYYQDEMDDHDIYSIDDYPEDDYDYYQDEMYDQDDESADDYYLQYDEEYYQDEIDDHDIYSIDDYPEDDYDYYQDEMYDQDDDSADDYHLQYDDEYYQDEMDDHDIYSIDDYPEDDYDYYQNEMDDNDSIVVYPEDDDDYDLHEMDEHDINSINGYVSKDEKISFSHAHGMIIRCKSVENSAVFKLLKTEIWDESRNEKQMRHIVTVDFCGDPLRYGLHQVFLNSSTICIFAIDMKKALNATLKTECNGSNFQRMTYKDTLLLWFRFIQDFSKSQTKIVIFGANAEGFAEKDISVFFEDILQFLKEENLDKISASIELTFTDNSLQKGNETCFVLVSKIRSVIGGQTLEKTIPIRWKSWFNELAKVSNEHKMIKLDKLWTINNGFDENVRLESLKEIKLALNCLSDVGGIHFEEKLCDIVILAIQWFVDVVSKIMSIPSGTGEIHVAMINEILLLDNVEIYDIRLNLLSYLEAVGLASRFPSVDIWYFPTLNTRVFSCQDFEIFQPSSTLSFRFNCHAKFIFNTLVSMCVSKSKWAVLQDGDINCLYQSVAVFVVENHNILLYTYGNEVKVQILWLKQIQVNRKLTSNAKARICTLLNGMDLWTHENGFSYQIGFACENGKDNFISFEEVHEMDIIQCPKCPVRSLHTIDVSSIKRFWDFEEDDNDCKCCEKDNLSPSRTDCTLFRKSSFYANDAITSDLKSNVSKSIGMIRLRENPQGTGFRVGENLIMTNWHVVKPNLTRTTVGPDRKLSDYNIVFDVKVRNEPLLPKNYFDFEPFIHFIDVELDIVILELKQHEFPDVNFPPAIQCFGEIDFEKEIHLIGHSGGNQMKEDSCVQPMIRNKDTHDYILSLEQWSIRHLPNGENFYSALHDKHKMLLHTTFDRGSSGSPGININGREAIVVLMLSGGVPTCFYDGLYTKVPHNKLVEYGVSMTDIYEKLRDMNETLCMKVFNLLSL</sequence>
<dbReference type="Pfam" id="PF13365">
    <property type="entry name" value="Trypsin_2"/>
    <property type="match status" value="1"/>
</dbReference>
<accession>A0A8B8CJ48</accession>
<dbReference type="Proteomes" id="UP000694844">
    <property type="component" value="Chromosome 2"/>
</dbReference>
<dbReference type="OrthoDB" id="6161244at2759"/>
<name>A0A8B8CJ48_CRAVI</name>
<organism evidence="2 3">
    <name type="scientific">Crassostrea virginica</name>
    <name type="common">Eastern oyster</name>
    <dbReference type="NCBI Taxonomy" id="6565"/>
    <lineage>
        <taxon>Eukaryota</taxon>
        <taxon>Metazoa</taxon>
        <taxon>Spiralia</taxon>
        <taxon>Lophotrochozoa</taxon>
        <taxon>Mollusca</taxon>
        <taxon>Bivalvia</taxon>
        <taxon>Autobranchia</taxon>
        <taxon>Pteriomorphia</taxon>
        <taxon>Ostreida</taxon>
        <taxon>Ostreoidea</taxon>
        <taxon>Ostreidae</taxon>
        <taxon>Crassostrea</taxon>
    </lineage>
</organism>
<dbReference type="SUPFAM" id="SSF50494">
    <property type="entry name" value="Trypsin-like serine proteases"/>
    <property type="match status" value="1"/>
</dbReference>
<evidence type="ECO:0000313" key="3">
    <source>
        <dbReference type="RefSeq" id="XP_022315194.1"/>
    </source>
</evidence>
<dbReference type="GeneID" id="111119378"/>
<protein>
    <submittedName>
        <fullName evidence="3">Uncharacterized protein LOC111119378 isoform X1</fullName>
    </submittedName>
</protein>
<gene>
    <name evidence="3" type="primary">LOC111119378</name>
</gene>
<dbReference type="PANTHER" id="PTHR14389:SF3">
    <property type="entry name" value="PROTEIN FAM111A-LIKE"/>
    <property type="match status" value="1"/>
</dbReference>
<evidence type="ECO:0000313" key="2">
    <source>
        <dbReference type="Proteomes" id="UP000694844"/>
    </source>
</evidence>
<keyword evidence="2" id="KW-1185">Reference proteome</keyword>
<evidence type="ECO:0000256" key="1">
    <source>
        <dbReference type="SAM" id="MobiDB-lite"/>
    </source>
</evidence>
<proteinExistence type="predicted"/>
<feature type="region of interest" description="Disordered" evidence="1">
    <location>
        <begin position="1"/>
        <end position="48"/>
    </location>
</feature>
<dbReference type="KEGG" id="cvn:111119378"/>